<protein>
    <submittedName>
        <fullName evidence="3">Amidohydrolase</fullName>
    </submittedName>
</protein>
<dbReference type="SUPFAM" id="SSF51556">
    <property type="entry name" value="Metallo-dependent hydrolases"/>
    <property type="match status" value="1"/>
</dbReference>
<dbReference type="GO" id="GO:0005737">
    <property type="term" value="C:cytoplasm"/>
    <property type="evidence" value="ECO:0007669"/>
    <property type="project" value="TreeGrafter"/>
</dbReference>
<dbReference type="InterPro" id="IPR032465">
    <property type="entry name" value="ACMSD"/>
</dbReference>
<dbReference type="GO" id="GO:0016831">
    <property type="term" value="F:carboxy-lyase activity"/>
    <property type="evidence" value="ECO:0007669"/>
    <property type="project" value="InterPro"/>
</dbReference>
<evidence type="ECO:0000256" key="1">
    <source>
        <dbReference type="ARBA" id="ARBA00023239"/>
    </source>
</evidence>
<keyword evidence="4" id="KW-1185">Reference proteome</keyword>
<evidence type="ECO:0000313" key="3">
    <source>
        <dbReference type="EMBL" id="RJO73799.1"/>
    </source>
</evidence>
<keyword evidence="1" id="KW-0456">Lyase</keyword>
<gene>
    <name evidence="3" type="ORF">D5S18_19810</name>
</gene>
<dbReference type="OrthoDB" id="5172791at2"/>
<dbReference type="EMBL" id="QZFU01000023">
    <property type="protein sequence ID" value="RJO73799.1"/>
    <property type="molecule type" value="Genomic_DNA"/>
</dbReference>
<reference evidence="3 4" key="1">
    <citation type="submission" date="2018-09" db="EMBL/GenBank/DDBJ databases">
        <title>YIM PH21274 draft genome.</title>
        <authorList>
            <person name="Miao C."/>
        </authorList>
    </citation>
    <scope>NUCLEOTIDE SEQUENCE [LARGE SCALE GENOMIC DNA]</scope>
    <source>
        <strain evidence="3 4">YIM PH 21724</strain>
    </source>
</reference>
<name>A0A3A4KH46_9NOCA</name>
<dbReference type="Pfam" id="PF04909">
    <property type="entry name" value="Amidohydro_2"/>
    <property type="match status" value="1"/>
</dbReference>
<keyword evidence="3" id="KW-0378">Hydrolase</keyword>
<dbReference type="PANTHER" id="PTHR21240:SF28">
    <property type="entry name" value="ISO-OROTATE DECARBOXYLASE (EUROFUNG)"/>
    <property type="match status" value="1"/>
</dbReference>
<dbReference type="Gene3D" id="3.20.20.140">
    <property type="entry name" value="Metal-dependent hydrolases"/>
    <property type="match status" value="1"/>
</dbReference>
<organism evidence="3 4">
    <name type="scientific">Nocardia panacis</name>
    <dbReference type="NCBI Taxonomy" id="2340916"/>
    <lineage>
        <taxon>Bacteria</taxon>
        <taxon>Bacillati</taxon>
        <taxon>Actinomycetota</taxon>
        <taxon>Actinomycetes</taxon>
        <taxon>Mycobacteriales</taxon>
        <taxon>Nocardiaceae</taxon>
        <taxon>Nocardia</taxon>
    </lineage>
</organism>
<dbReference type="GO" id="GO:0016787">
    <property type="term" value="F:hydrolase activity"/>
    <property type="evidence" value="ECO:0007669"/>
    <property type="project" value="UniProtKB-KW"/>
</dbReference>
<comment type="caution">
    <text evidence="3">The sequence shown here is derived from an EMBL/GenBank/DDBJ whole genome shotgun (WGS) entry which is preliminary data.</text>
</comment>
<sequence>MGTRTQCRHCRRHRSGAVLRPPDRPDRRVRAVGLSARDTLGVTVDNDVTYLAEFRARLGLPGIIDVHTHFMPEQVMRKVWAYFDTAGPLVGREWPIAYRDDEQVRLKTLRSFGVRAFGSLVYPHRPDMAAWLNEWTAEFAARTPDCLHTATFYPEHDADSYVAAALERGARLFKVHIQVGRFHPADPLLNPVWEMLQEAGTPVLIHCGSGPVATEFTGPEPLAELLRRFPRLSLIIAHMGAPEYTGFFDLVERSPNLRLDTTMAFTDFFEEADPFPPGERHRLSAFGDRILFGSDFPNIPYPYQHAVQAVERLDLGPDWLRKVFHHNAAELFGIE</sequence>
<dbReference type="GO" id="GO:0019748">
    <property type="term" value="P:secondary metabolic process"/>
    <property type="evidence" value="ECO:0007669"/>
    <property type="project" value="TreeGrafter"/>
</dbReference>
<evidence type="ECO:0000313" key="4">
    <source>
        <dbReference type="Proteomes" id="UP000266677"/>
    </source>
</evidence>
<accession>A0A3A4KH46</accession>
<dbReference type="InterPro" id="IPR006680">
    <property type="entry name" value="Amidohydro-rel"/>
</dbReference>
<dbReference type="CDD" id="cd01292">
    <property type="entry name" value="metallo-dependent_hydrolases"/>
    <property type="match status" value="1"/>
</dbReference>
<dbReference type="AlphaFoldDB" id="A0A3A4KH46"/>
<dbReference type="InterPro" id="IPR032466">
    <property type="entry name" value="Metal_Hydrolase"/>
</dbReference>
<dbReference type="PANTHER" id="PTHR21240">
    <property type="entry name" value="2-AMINO-3-CARBOXYLMUCONATE-6-SEMIALDEHYDE DECARBOXYLASE"/>
    <property type="match status" value="1"/>
</dbReference>
<proteinExistence type="predicted"/>
<dbReference type="Proteomes" id="UP000266677">
    <property type="component" value="Unassembled WGS sequence"/>
</dbReference>
<feature type="domain" description="Amidohydrolase-related" evidence="2">
    <location>
        <begin position="64"/>
        <end position="334"/>
    </location>
</feature>
<evidence type="ECO:0000259" key="2">
    <source>
        <dbReference type="Pfam" id="PF04909"/>
    </source>
</evidence>